<keyword evidence="1" id="KW-0812">Transmembrane</keyword>
<organism evidence="2 3">
    <name type="scientific">Arthrobacter cryoconiti</name>
    <dbReference type="NCBI Taxonomy" id="748907"/>
    <lineage>
        <taxon>Bacteria</taxon>
        <taxon>Bacillati</taxon>
        <taxon>Actinomycetota</taxon>
        <taxon>Actinomycetes</taxon>
        <taxon>Micrococcales</taxon>
        <taxon>Micrococcaceae</taxon>
        <taxon>Arthrobacter</taxon>
    </lineage>
</organism>
<keyword evidence="1" id="KW-0472">Membrane</keyword>
<sequence>MRAVPDSGRRSGNPRCAVRFFMLNHLVILRPGLIVQFGLLASGSVLALPLAQALAGVLPTLPVWRDFMLCGALLLATIIPHETGHMMANSLLGRRHHFLNLGWRFFVSASACSSRQQIAVSAAGPALELAAGYLLWLLGGNSLAALGNPLGTAGAIACINAILQLLPLGPRASDGRKLWRSVILSIRPKTPFS</sequence>
<accession>A0ABV8R467</accession>
<comment type="caution">
    <text evidence="2">The sequence shown here is derived from an EMBL/GenBank/DDBJ whole genome shotgun (WGS) entry which is preliminary data.</text>
</comment>
<dbReference type="EMBL" id="JBHSCQ010000024">
    <property type="protein sequence ID" value="MFC4267245.1"/>
    <property type="molecule type" value="Genomic_DNA"/>
</dbReference>
<proteinExistence type="predicted"/>
<keyword evidence="3" id="KW-1185">Reference proteome</keyword>
<feature type="transmembrane region" description="Helical" evidence="1">
    <location>
        <begin position="118"/>
        <end position="138"/>
    </location>
</feature>
<dbReference type="RefSeq" id="WP_230068255.1">
    <property type="nucleotide sequence ID" value="NZ_BAABLL010000017.1"/>
</dbReference>
<keyword evidence="1" id="KW-1133">Transmembrane helix</keyword>
<protein>
    <submittedName>
        <fullName evidence="2">Uncharacterized protein</fullName>
    </submittedName>
</protein>
<feature type="transmembrane region" description="Helical" evidence="1">
    <location>
        <begin position="150"/>
        <end position="168"/>
    </location>
</feature>
<evidence type="ECO:0000256" key="1">
    <source>
        <dbReference type="SAM" id="Phobius"/>
    </source>
</evidence>
<gene>
    <name evidence="2" type="ORF">ACFOW9_16685</name>
</gene>
<feature type="transmembrane region" description="Helical" evidence="1">
    <location>
        <begin position="61"/>
        <end position="79"/>
    </location>
</feature>
<dbReference type="Proteomes" id="UP001595773">
    <property type="component" value="Unassembled WGS sequence"/>
</dbReference>
<evidence type="ECO:0000313" key="3">
    <source>
        <dbReference type="Proteomes" id="UP001595773"/>
    </source>
</evidence>
<evidence type="ECO:0000313" key="2">
    <source>
        <dbReference type="EMBL" id="MFC4267245.1"/>
    </source>
</evidence>
<reference evidence="3" key="1">
    <citation type="journal article" date="2019" name="Int. J. Syst. Evol. Microbiol.">
        <title>The Global Catalogue of Microorganisms (GCM) 10K type strain sequencing project: providing services to taxonomists for standard genome sequencing and annotation.</title>
        <authorList>
            <consortium name="The Broad Institute Genomics Platform"/>
            <consortium name="The Broad Institute Genome Sequencing Center for Infectious Disease"/>
            <person name="Wu L."/>
            <person name="Ma J."/>
        </authorList>
    </citation>
    <scope>NUCLEOTIDE SEQUENCE [LARGE SCALE GENOMIC DNA]</scope>
    <source>
        <strain evidence="3">CGMCC 1.10698</strain>
    </source>
</reference>
<name>A0ABV8R467_9MICC</name>
<feature type="transmembrane region" description="Helical" evidence="1">
    <location>
        <begin position="21"/>
        <end position="41"/>
    </location>
</feature>